<gene>
    <name evidence="2" type="ORF">GCM10007207_22390</name>
</gene>
<sequence length="141" mass="15858">MICYRLHCTVGHEFEGWFPDADSFDTQKARGLVVCPQCGVSTVEKSLMAPALARSAKAPSIEPADQVLMALRAIRKEVESHCDNVGDRFAEEALKRHDARDDGERRSERGIYGTMSDSERERLEDEGVDFTPIPWIDRSES</sequence>
<proteinExistence type="predicted"/>
<comment type="caution">
    <text evidence="2">The sequence shown here is derived from an EMBL/GenBank/DDBJ whole genome shotgun (WGS) entry which is preliminary data.</text>
</comment>
<organism evidence="2 3">
    <name type="scientific">Asaia siamensis</name>
    <dbReference type="NCBI Taxonomy" id="110479"/>
    <lineage>
        <taxon>Bacteria</taxon>
        <taxon>Pseudomonadati</taxon>
        <taxon>Pseudomonadota</taxon>
        <taxon>Alphaproteobacteria</taxon>
        <taxon>Acetobacterales</taxon>
        <taxon>Acetobacteraceae</taxon>
        <taxon>Asaia</taxon>
    </lineage>
</organism>
<evidence type="ECO:0000256" key="1">
    <source>
        <dbReference type="SAM" id="MobiDB-lite"/>
    </source>
</evidence>
<dbReference type="EMBL" id="BMCH01000006">
    <property type="protein sequence ID" value="GGC36371.1"/>
    <property type="molecule type" value="Genomic_DNA"/>
</dbReference>
<feature type="compositionally biased region" description="Basic and acidic residues" evidence="1">
    <location>
        <begin position="95"/>
        <end position="109"/>
    </location>
</feature>
<feature type="region of interest" description="Disordered" evidence="1">
    <location>
        <begin position="95"/>
        <end position="128"/>
    </location>
</feature>
<dbReference type="Pfam" id="PF06676">
    <property type="entry name" value="DUF1178"/>
    <property type="match status" value="1"/>
</dbReference>
<dbReference type="Proteomes" id="UP000637769">
    <property type="component" value="Unassembled WGS sequence"/>
</dbReference>
<name>A0ABQ1M8U5_9PROT</name>
<dbReference type="PIRSF" id="PIRSF032131">
    <property type="entry name" value="UCP032131"/>
    <property type="match status" value="1"/>
</dbReference>
<evidence type="ECO:0000313" key="2">
    <source>
        <dbReference type="EMBL" id="GGC36371.1"/>
    </source>
</evidence>
<evidence type="ECO:0008006" key="4">
    <source>
        <dbReference type="Google" id="ProtNLM"/>
    </source>
</evidence>
<protein>
    <recommendedName>
        <fullName evidence="4">DUF1178 family protein</fullName>
    </recommendedName>
</protein>
<dbReference type="RefSeq" id="WP_188426872.1">
    <property type="nucleotide sequence ID" value="NZ_BMCH01000006.1"/>
</dbReference>
<accession>A0ABQ1M8U5</accession>
<keyword evidence="3" id="KW-1185">Reference proteome</keyword>
<reference evidence="3" key="1">
    <citation type="journal article" date="2019" name="Int. J. Syst. Evol. Microbiol.">
        <title>The Global Catalogue of Microorganisms (GCM) 10K type strain sequencing project: providing services to taxonomists for standard genome sequencing and annotation.</title>
        <authorList>
            <consortium name="The Broad Institute Genomics Platform"/>
            <consortium name="The Broad Institute Genome Sequencing Center for Infectious Disease"/>
            <person name="Wu L."/>
            <person name="Ma J."/>
        </authorList>
    </citation>
    <scope>NUCLEOTIDE SEQUENCE [LARGE SCALE GENOMIC DNA]</scope>
    <source>
        <strain evidence="3">CCM 7132</strain>
    </source>
</reference>
<dbReference type="InterPro" id="IPR009562">
    <property type="entry name" value="DUF1178"/>
</dbReference>
<evidence type="ECO:0000313" key="3">
    <source>
        <dbReference type="Proteomes" id="UP000637769"/>
    </source>
</evidence>